<organism evidence="2">
    <name type="scientific">Amblyomma cajennense</name>
    <name type="common">Cayenne tick</name>
    <name type="synonym">Acarus cajennensis</name>
    <dbReference type="NCBI Taxonomy" id="34607"/>
    <lineage>
        <taxon>Eukaryota</taxon>
        <taxon>Metazoa</taxon>
        <taxon>Ecdysozoa</taxon>
        <taxon>Arthropoda</taxon>
        <taxon>Chelicerata</taxon>
        <taxon>Arachnida</taxon>
        <taxon>Acari</taxon>
        <taxon>Parasitiformes</taxon>
        <taxon>Ixodida</taxon>
        <taxon>Ixodoidea</taxon>
        <taxon>Ixodidae</taxon>
        <taxon>Amblyomminae</taxon>
        <taxon>Amblyomma</taxon>
    </lineage>
</organism>
<accession>A0A023FDA1</accession>
<feature type="transmembrane region" description="Helical" evidence="1">
    <location>
        <begin position="12"/>
        <end position="32"/>
    </location>
</feature>
<protein>
    <submittedName>
        <fullName evidence="2">Uncharacterized protein</fullName>
    </submittedName>
</protein>
<evidence type="ECO:0000256" key="1">
    <source>
        <dbReference type="SAM" id="Phobius"/>
    </source>
</evidence>
<proteinExistence type="evidence at transcript level"/>
<name>A0A023FDA1_AMBCJ</name>
<keyword evidence="1" id="KW-1133">Transmembrane helix</keyword>
<sequence>MQIDDLNNLLKCHSIIYFLILRLMILFVRGPVELEPRMVKTAEIFFSLPDLISMDAVVNFGCKKLVFFVCLFACLFVHRTVLAVVISICSLC</sequence>
<reference evidence="2" key="1">
    <citation type="submission" date="2014-03" db="EMBL/GenBank/DDBJ databases">
        <title>The sialotranscriptome of Amblyomma triste, Amblyomma parvum and Amblyomma cajennense ticks, uncovered by 454-based RNA-seq.</title>
        <authorList>
            <person name="Garcia G.R."/>
            <person name="Gardinassi L.G."/>
            <person name="Ribeiro J.M."/>
            <person name="Anatriello E."/>
            <person name="Ferreira B.R."/>
            <person name="Moreira H.N."/>
            <person name="Mafra C."/>
            <person name="Olegario M.M."/>
            <person name="Szabo P.J."/>
            <person name="Miranda-Santos I.K."/>
            <person name="Maruyama S.R."/>
        </authorList>
    </citation>
    <scope>NUCLEOTIDE SEQUENCE</scope>
    <source>
        <strain evidence="2">Uberlandia</strain>
        <tissue evidence="2">Salivary glands</tissue>
    </source>
</reference>
<dbReference type="AlphaFoldDB" id="A0A023FDA1"/>
<evidence type="ECO:0000313" key="2">
    <source>
        <dbReference type="EMBL" id="JAC18853.1"/>
    </source>
</evidence>
<feature type="transmembrane region" description="Helical" evidence="1">
    <location>
        <begin position="65"/>
        <end position="91"/>
    </location>
</feature>
<dbReference type="EMBL" id="GBBK01005629">
    <property type="protein sequence ID" value="JAC18853.1"/>
    <property type="molecule type" value="mRNA"/>
</dbReference>
<keyword evidence="1" id="KW-0812">Transmembrane</keyword>
<keyword evidence="1" id="KW-0472">Membrane</keyword>